<feature type="domain" description="PLD phosphodiesterase" evidence="8">
    <location>
        <begin position="869"/>
        <end position="892"/>
    </location>
</feature>
<evidence type="ECO:0000256" key="4">
    <source>
        <dbReference type="ARBA" id="ARBA00022806"/>
    </source>
</evidence>
<keyword evidence="5" id="KW-0067">ATP-binding</keyword>
<feature type="region of interest" description="Disordered" evidence="7">
    <location>
        <begin position="970"/>
        <end position="994"/>
    </location>
</feature>
<keyword evidence="3" id="KW-0378">Hydrolase</keyword>
<evidence type="ECO:0000259" key="8">
    <source>
        <dbReference type="PROSITE" id="PS50035"/>
    </source>
</evidence>
<evidence type="ECO:0000256" key="5">
    <source>
        <dbReference type="ARBA" id="ARBA00022840"/>
    </source>
</evidence>
<evidence type="ECO:0000256" key="1">
    <source>
        <dbReference type="ARBA" id="ARBA00007913"/>
    </source>
</evidence>
<dbReference type="Pfam" id="PF13091">
    <property type="entry name" value="PLDc_2"/>
    <property type="match status" value="1"/>
</dbReference>
<protein>
    <recommendedName>
        <fullName evidence="8">PLD phosphodiesterase domain-containing protein</fullName>
    </recommendedName>
</protein>
<dbReference type="InterPro" id="IPR001736">
    <property type="entry name" value="PLipase_D/transphosphatidylase"/>
</dbReference>
<keyword evidence="6" id="KW-0175">Coiled coil</keyword>
<feature type="coiled-coil region" evidence="6">
    <location>
        <begin position="300"/>
        <end position="327"/>
    </location>
</feature>
<keyword evidence="10" id="KW-1185">Reference proteome</keyword>
<dbReference type="InterPro" id="IPR027417">
    <property type="entry name" value="P-loop_NTPase"/>
</dbReference>
<dbReference type="Pfam" id="PF13086">
    <property type="entry name" value="AAA_11"/>
    <property type="match status" value="1"/>
</dbReference>
<dbReference type="SUPFAM" id="SSF52540">
    <property type="entry name" value="P-loop containing nucleoside triphosphate hydrolases"/>
    <property type="match status" value="1"/>
</dbReference>
<dbReference type="InterPro" id="IPR041679">
    <property type="entry name" value="DNA2/NAM7-like_C"/>
</dbReference>
<sequence>MIDSEVVDGVLRVRTQSGAPTQGLSFWVPAMDLRASRTAVLEGLSALAPVNLVHRFDQQRLDPLPPAGPCDPRLNAAQQRASDACCAPGLQVVWGPPGTGKTHVIVNAIERLMTAGKRVLLVSNTNVAVDNAVEGIINRLAPTAGRVIRVGTPRITAVARDERVSLNRLVEARQRTALARLSRLEDSIAELQSNHPQRRLADSEAKLAGFDPSEHRRRQARRDNQHRAQQLTAQVQAAALHAAEAEGNLKQATADELLAHLLVAMVYERIARHDRDQAAQGLAEEERTTGLSRAMSAMRRRQARGAAHRAERELDAKRTERTAAEARLRQAGVEVSHALYVQAQAATIAQAHEWAAHAELHQSTAARAKEAAAEALATVRQRLNIAAAAAQPSEQDLKLLSEAEVRGLPQLHEELSVLRQSAAECDRKIRECQTQHDRLVTDLADKRPGMQAALIAEAAVIATTLSMLTLKKMIAATAFDIVIVDEAAAASLPELMFAVKAARTGATLLGDYLQNGPFVDPSLPKEDLIKAVYTRDCFEIFGLTDPATASQQPGCVVLTEQWRFGRELTELANRVAYRGLLTAKNPKTCEIVLVDTDGLGRALSGIRRARPDAVAGTWPIGALIARALAEYHHPRDGSVGIVTPYKEQAETTQELLAESACGPAIEVGTAHTFQGRECDIVVFDMVEDGRGWVAKGAHGSDAWKLQGLRLFNVATTRARQRLYLIGDGAAIRRRGSGPLGALRHMIDAGTIQRVLASDLLGIDEAHAPVEETVHHDLWSALQPYIRLVGMYDEKQITAEVQQRVDSAASSVWMWSPWVGKHSLGLQDSLVAAHARGVEVRVMALPEKEINAEVRATLNALRARLPHVVLVHKMHQKIVVVDLRWTFVGSMNILSHPRRPAEGRHEVMIQIDSARFARQILSFELANQMRNPPRCETCGNTMTEAKEAGRSPDRRWLWYCGRMINGEPCPQTLEFPERTGRNRAGSAPLKRNSTS</sequence>
<keyword evidence="4" id="KW-0347">Helicase</keyword>
<feature type="region of interest" description="Disordered" evidence="7">
    <location>
        <begin position="193"/>
        <end position="229"/>
    </location>
</feature>
<dbReference type="PANTHER" id="PTHR43788:SF8">
    <property type="entry name" value="DNA-BINDING PROTEIN SMUBP-2"/>
    <property type="match status" value="1"/>
</dbReference>
<dbReference type="InterPro" id="IPR025202">
    <property type="entry name" value="PLD-like_dom"/>
</dbReference>
<dbReference type="GO" id="GO:0043139">
    <property type="term" value="F:5'-3' DNA helicase activity"/>
    <property type="evidence" value="ECO:0007669"/>
    <property type="project" value="TreeGrafter"/>
</dbReference>
<dbReference type="PANTHER" id="PTHR43788">
    <property type="entry name" value="DNA2/NAM7 HELICASE FAMILY MEMBER"/>
    <property type="match status" value="1"/>
</dbReference>
<dbReference type="Pfam" id="PF13087">
    <property type="entry name" value="AAA_12"/>
    <property type="match status" value="1"/>
</dbReference>
<dbReference type="PROSITE" id="PS50035">
    <property type="entry name" value="PLD"/>
    <property type="match status" value="1"/>
</dbReference>
<dbReference type="GO" id="GO:0006793">
    <property type="term" value="P:phosphorus metabolic process"/>
    <property type="evidence" value="ECO:0007669"/>
    <property type="project" value="UniProtKB-ARBA"/>
</dbReference>
<organism evidence="9 10">
    <name type="scientific">Paractinoplanes abujensis</name>
    <dbReference type="NCBI Taxonomy" id="882441"/>
    <lineage>
        <taxon>Bacteria</taxon>
        <taxon>Bacillati</taxon>
        <taxon>Actinomycetota</taxon>
        <taxon>Actinomycetes</taxon>
        <taxon>Micromonosporales</taxon>
        <taxon>Micromonosporaceae</taxon>
        <taxon>Paractinoplanes</taxon>
    </lineage>
</organism>
<dbReference type="Gene3D" id="3.30.870.10">
    <property type="entry name" value="Endonuclease Chain A"/>
    <property type="match status" value="1"/>
</dbReference>
<dbReference type="Proteomes" id="UP000542742">
    <property type="component" value="Unassembled WGS sequence"/>
</dbReference>
<proteinExistence type="inferred from homology"/>
<comment type="similarity">
    <text evidence="1">Belongs to the DNA2/NAM7 helicase family.</text>
</comment>
<dbReference type="EMBL" id="JACHMF010000001">
    <property type="protein sequence ID" value="MBB4695548.1"/>
    <property type="molecule type" value="Genomic_DNA"/>
</dbReference>
<dbReference type="GO" id="GO:0005524">
    <property type="term" value="F:ATP binding"/>
    <property type="evidence" value="ECO:0007669"/>
    <property type="project" value="UniProtKB-KW"/>
</dbReference>
<accession>A0A7W7CVS6</accession>
<dbReference type="GO" id="GO:0016787">
    <property type="term" value="F:hydrolase activity"/>
    <property type="evidence" value="ECO:0007669"/>
    <property type="project" value="UniProtKB-KW"/>
</dbReference>
<evidence type="ECO:0000256" key="7">
    <source>
        <dbReference type="SAM" id="MobiDB-lite"/>
    </source>
</evidence>
<evidence type="ECO:0000313" key="9">
    <source>
        <dbReference type="EMBL" id="MBB4695548.1"/>
    </source>
</evidence>
<evidence type="ECO:0000256" key="6">
    <source>
        <dbReference type="SAM" id="Coils"/>
    </source>
</evidence>
<reference evidence="9 10" key="1">
    <citation type="submission" date="2020-08" db="EMBL/GenBank/DDBJ databases">
        <title>Sequencing the genomes of 1000 actinobacteria strains.</title>
        <authorList>
            <person name="Klenk H.-P."/>
        </authorList>
    </citation>
    <scope>NUCLEOTIDE SEQUENCE [LARGE SCALE GENOMIC DNA]</scope>
    <source>
        <strain evidence="9 10">DSM 45518</strain>
    </source>
</reference>
<comment type="caution">
    <text evidence="9">The sequence shown here is derived from an EMBL/GenBank/DDBJ whole genome shotgun (WGS) entry which is preliminary data.</text>
</comment>
<dbReference type="CDD" id="cd18808">
    <property type="entry name" value="SF1_C_Upf1"/>
    <property type="match status" value="1"/>
</dbReference>
<evidence type="ECO:0000313" key="10">
    <source>
        <dbReference type="Proteomes" id="UP000542742"/>
    </source>
</evidence>
<evidence type="ECO:0000256" key="2">
    <source>
        <dbReference type="ARBA" id="ARBA00022741"/>
    </source>
</evidence>
<name>A0A7W7CVS6_9ACTN</name>
<dbReference type="InterPro" id="IPR047187">
    <property type="entry name" value="SF1_C_Upf1"/>
</dbReference>
<dbReference type="InterPro" id="IPR050534">
    <property type="entry name" value="Coronavir_polyprotein_1ab"/>
</dbReference>
<dbReference type="SUPFAM" id="SSF56024">
    <property type="entry name" value="Phospholipase D/nuclease"/>
    <property type="match status" value="1"/>
</dbReference>
<dbReference type="AlphaFoldDB" id="A0A7W7CVS6"/>
<dbReference type="InterPro" id="IPR041677">
    <property type="entry name" value="DNA2/NAM7_AAA_11"/>
</dbReference>
<gene>
    <name evidence="9" type="ORF">BKA14_005696</name>
</gene>
<evidence type="ECO:0000256" key="3">
    <source>
        <dbReference type="ARBA" id="ARBA00022801"/>
    </source>
</evidence>
<dbReference type="Gene3D" id="3.40.50.300">
    <property type="entry name" value="P-loop containing nucleotide triphosphate hydrolases"/>
    <property type="match status" value="3"/>
</dbReference>
<dbReference type="RefSeq" id="WP_184953875.1">
    <property type="nucleotide sequence ID" value="NZ_BOMC01000067.1"/>
</dbReference>
<keyword evidence="2" id="KW-0547">Nucleotide-binding</keyword>